<dbReference type="PANTHER" id="PTHR46226:SF6">
    <property type="entry name" value="SEC14P-LIKE PHOSPHATIDYLINOSITOL TRANSFER FAMILY PROTEIN"/>
    <property type="match status" value="1"/>
</dbReference>
<organism evidence="2 3">
    <name type="scientific">Cinchona calisaya</name>
    <dbReference type="NCBI Taxonomy" id="153742"/>
    <lineage>
        <taxon>Eukaryota</taxon>
        <taxon>Viridiplantae</taxon>
        <taxon>Streptophyta</taxon>
        <taxon>Embryophyta</taxon>
        <taxon>Tracheophyta</taxon>
        <taxon>Spermatophyta</taxon>
        <taxon>Magnoliopsida</taxon>
        <taxon>eudicotyledons</taxon>
        <taxon>Gunneridae</taxon>
        <taxon>Pentapetalae</taxon>
        <taxon>asterids</taxon>
        <taxon>lamiids</taxon>
        <taxon>Gentianales</taxon>
        <taxon>Rubiaceae</taxon>
        <taxon>Cinchonoideae</taxon>
        <taxon>Cinchoneae</taxon>
        <taxon>Cinchona</taxon>
    </lineage>
</organism>
<dbReference type="EMBL" id="JBJUIK010000007">
    <property type="protein sequence ID" value="KAL3521804.1"/>
    <property type="molecule type" value="Genomic_DNA"/>
</dbReference>
<dbReference type="PROSITE" id="PS50191">
    <property type="entry name" value="CRAL_TRIO"/>
    <property type="match status" value="1"/>
</dbReference>
<evidence type="ECO:0000259" key="1">
    <source>
        <dbReference type="PROSITE" id="PS50191"/>
    </source>
</evidence>
<dbReference type="SMART" id="SM01100">
    <property type="entry name" value="CRAL_TRIO_N"/>
    <property type="match status" value="1"/>
</dbReference>
<keyword evidence="3" id="KW-1185">Reference proteome</keyword>
<dbReference type="CDD" id="cd00170">
    <property type="entry name" value="SEC14"/>
    <property type="match status" value="1"/>
</dbReference>
<dbReference type="Gene3D" id="3.40.525.10">
    <property type="entry name" value="CRAL-TRIO lipid binding domain"/>
    <property type="match status" value="1"/>
</dbReference>
<feature type="domain" description="CRAL-TRIO" evidence="1">
    <location>
        <begin position="80"/>
        <end position="240"/>
    </location>
</feature>
<protein>
    <recommendedName>
        <fullName evidence="1">CRAL-TRIO domain-containing protein</fullName>
    </recommendedName>
</protein>
<comment type="caution">
    <text evidence="2">The sequence shown here is derived from an EMBL/GenBank/DDBJ whole genome shotgun (WGS) entry which is preliminary data.</text>
</comment>
<dbReference type="InterPro" id="IPR036273">
    <property type="entry name" value="CRAL/TRIO_N_dom_sf"/>
</dbReference>
<reference evidence="2 3" key="1">
    <citation type="submission" date="2024-11" db="EMBL/GenBank/DDBJ databases">
        <title>A near-complete genome assembly of Cinchona calisaya.</title>
        <authorList>
            <person name="Lian D.C."/>
            <person name="Zhao X.W."/>
            <person name="Wei L."/>
        </authorList>
    </citation>
    <scope>NUCLEOTIDE SEQUENCE [LARGE SCALE GENOMIC DNA]</scope>
    <source>
        <tissue evidence="2">Nenye</tissue>
    </source>
</reference>
<dbReference type="Pfam" id="PF03765">
    <property type="entry name" value="CRAL_TRIO_N"/>
    <property type="match status" value="1"/>
</dbReference>
<dbReference type="InterPro" id="IPR001251">
    <property type="entry name" value="CRAL-TRIO_dom"/>
</dbReference>
<dbReference type="SMART" id="SM00516">
    <property type="entry name" value="SEC14"/>
    <property type="match status" value="1"/>
</dbReference>
<name>A0ABD2ZQV1_9GENT</name>
<dbReference type="Pfam" id="PF00650">
    <property type="entry name" value="CRAL_TRIO"/>
    <property type="match status" value="1"/>
</dbReference>
<accession>A0ABD2ZQV1</accession>
<evidence type="ECO:0000313" key="3">
    <source>
        <dbReference type="Proteomes" id="UP001630127"/>
    </source>
</evidence>
<dbReference type="Proteomes" id="UP001630127">
    <property type="component" value="Unassembled WGS sequence"/>
</dbReference>
<proteinExistence type="predicted"/>
<dbReference type="InterPro" id="IPR011074">
    <property type="entry name" value="CRAL/TRIO_N_dom"/>
</dbReference>
<dbReference type="AlphaFoldDB" id="A0ABD2ZQV1"/>
<sequence>MGVVSAEAIRQFQALMEEVDEEPLKTTFQNVHQGYLTDTCMRFLRAREGNVSKAHKMLVDCLKWRVQNEIDDILAKPIIPTDLYRSIRDSQLLGLSGYSREGLPVFAVGAGLSTFDKASVHYYVQSHIQINEYRDRVILPAATKKYGKHISKCIKILDMNGLKLSALSQIKMLTIIFSIDDLNYPEKTITYYIVNVPYIFSTCWKVVKPLLQERTKRKIQVLSGCGQDDLLKIMDYSSLPHFCREESSGSSQHSNSSANNCFSLDHPFHQQLYNYIKQQSLNYERAKPMKQGSVHVDLPEVMTEESQIVKTLESELQKFGKDNELANSVNGLKINDH</sequence>
<dbReference type="PANTHER" id="PTHR46226">
    <property type="entry name" value="CRAL-TRIO DOMAIN-CONTAINING PROTEIN"/>
    <property type="match status" value="1"/>
</dbReference>
<dbReference type="SUPFAM" id="SSF52087">
    <property type="entry name" value="CRAL/TRIO domain"/>
    <property type="match status" value="1"/>
</dbReference>
<dbReference type="InterPro" id="IPR036865">
    <property type="entry name" value="CRAL-TRIO_dom_sf"/>
</dbReference>
<dbReference type="SUPFAM" id="SSF46938">
    <property type="entry name" value="CRAL/TRIO N-terminal domain"/>
    <property type="match status" value="1"/>
</dbReference>
<evidence type="ECO:0000313" key="2">
    <source>
        <dbReference type="EMBL" id="KAL3521804.1"/>
    </source>
</evidence>
<gene>
    <name evidence="2" type="ORF">ACH5RR_014638</name>
</gene>